<keyword evidence="4 5" id="KW-0411">Iron-sulfur</keyword>
<feature type="binding site" evidence="5">
    <location>
        <position position="231"/>
    </location>
    <ligand>
        <name>isopentenyl diphosphate</name>
        <dbReference type="ChEBI" id="CHEBI:128769"/>
    </ligand>
</feature>
<dbReference type="Gene3D" id="3.40.50.11270">
    <property type="match status" value="1"/>
</dbReference>
<feature type="binding site" evidence="5">
    <location>
        <position position="231"/>
    </location>
    <ligand>
        <name>(2E)-4-hydroxy-3-methylbut-2-enyl diphosphate</name>
        <dbReference type="ChEBI" id="CHEBI:128753"/>
    </ligand>
</feature>
<dbReference type="GO" id="GO:0046872">
    <property type="term" value="F:metal ion binding"/>
    <property type="evidence" value="ECO:0007669"/>
    <property type="project" value="UniProtKB-KW"/>
</dbReference>
<protein>
    <recommendedName>
        <fullName evidence="5">4-hydroxy-3-methylbut-2-enyl diphosphate reductase</fullName>
        <shortName evidence="5">HMBPP reductase</shortName>
        <ecNumber evidence="5">1.17.7.4</ecNumber>
    </recommendedName>
</protein>
<dbReference type="UniPathway" id="UPA00056">
    <property type="reaction ID" value="UER00097"/>
</dbReference>
<keyword evidence="5 6" id="KW-0560">Oxidoreductase</keyword>
<feature type="binding site" evidence="5">
    <location>
        <position position="133"/>
    </location>
    <ligand>
        <name>dimethylallyl diphosphate</name>
        <dbReference type="ChEBI" id="CHEBI:57623"/>
    </ligand>
</feature>
<feature type="binding site" evidence="5">
    <location>
        <position position="50"/>
    </location>
    <ligand>
        <name>(2E)-4-hydroxy-3-methylbut-2-enyl diphosphate</name>
        <dbReference type="ChEBI" id="CHEBI:128753"/>
    </ligand>
</feature>
<evidence type="ECO:0000256" key="4">
    <source>
        <dbReference type="ARBA" id="ARBA00023014"/>
    </source>
</evidence>
<feature type="binding site" evidence="5">
    <location>
        <position position="133"/>
    </location>
    <ligand>
        <name>isopentenyl diphosphate</name>
        <dbReference type="ChEBI" id="CHEBI:128769"/>
    </ligand>
</feature>
<dbReference type="EMBL" id="QNZH01000018">
    <property type="protein sequence ID" value="RTZ92860.1"/>
    <property type="molecule type" value="Genomic_DNA"/>
</dbReference>
<feature type="binding site" evidence="5">
    <location>
        <position position="50"/>
    </location>
    <ligand>
        <name>dimethylallyl diphosphate</name>
        <dbReference type="ChEBI" id="CHEBI:57623"/>
    </ligand>
</feature>
<feature type="binding site" evidence="5">
    <location>
        <position position="232"/>
    </location>
    <ligand>
        <name>dimethylallyl diphosphate</name>
        <dbReference type="ChEBI" id="CHEBI:57623"/>
    </ligand>
</feature>
<sequence length="318" mass="34739">MNTNSAGAPLNLVLASPRGFCAGVDRAITIVEKALEMYGAPIYVQHEIVHNKHVVQRLRNEGAVFVENIDEIPEGSHAIFSAHGVSPEVRKRAENRKLQVLDATCPLVTKVHREAQRYAQKEHTIILIGHHNHVEVKGTVGEAPEHIFVVGTEEEVSDLKIPDEKKVGYITQTTLSLDDTAEIITALKERFPEIKGPAKDDICYATQNRQNAVKALSKEVDLVLVVGAQNSSNSVRLLEVAETTGVKARRIESAAELDPEWLEEVRNVGITAGASAPEDIVQGIVAEISKMSSSSSVRDLEIVQEDVTFALPTVLRNA</sequence>
<comment type="similarity">
    <text evidence="5">Belongs to the IspH family.</text>
</comment>
<comment type="pathway">
    <text evidence="5">Isoprenoid biosynthesis; isopentenyl diphosphate biosynthesis via DXP pathway; isopentenyl diphosphate from 1-deoxy-D-xylulose 5-phosphate: step 6/6.</text>
</comment>
<feature type="binding site" evidence="5">
    <location>
        <position position="105"/>
    </location>
    <ligand>
        <name>[4Fe-4S] cluster</name>
        <dbReference type="ChEBI" id="CHEBI:49883"/>
    </ligand>
</feature>
<feature type="binding site" evidence="5">
    <location>
        <position position="83"/>
    </location>
    <ligand>
        <name>isopentenyl diphosphate</name>
        <dbReference type="ChEBI" id="CHEBI:128769"/>
    </ligand>
</feature>
<feature type="binding site" evidence="5">
    <location>
        <position position="275"/>
    </location>
    <ligand>
        <name>isopentenyl diphosphate</name>
        <dbReference type="ChEBI" id="CHEBI:128769"/>
    </ligand>
</feature>
<dbReference type="AlphaFoldDB" id="A0A432HB74"/>
<comment type="catalytic activity">
    <reaction evidence="5">
        <text>dimethylallyl diphosphate + 2 oxidized [2Fe-2S]-[ferredoxin] + H2O = (2E)-4-hydroxy-3-methylbut-2-enyl diphosphate + 2 reduced [2Fe-2S]-[ferredoxin] + 2 H(+)</text>
        <dbReference type="Rhea" id="RHEA:24825"/>
        <dbReference type="Rhea" id="RHEA-COMP:10000"/>
        <dbReference type="Rhea" id="RHEA-COMP:10001"/>
        <dbReference type="ChEBI" id="CHEBI:15377"/>
        <dbReference type="ChEBI" id="CHEBI:15378"/>
        <dbReference type="ChEBI" id="CHEBI:33737"/>
        <dbReference type="ChEBI" id="CHEBI:33738"/>
        <dbReference type="ChEBI" id="CHEBI:57623"/>
        <dbReference type="ChEBI" id="CHEBI:128753"/>
        <dbReference type="EC" id="1.17.7.4"/>
    </reaction>
</comment>
<dbReference type="InterPro" id="IPR003451">
    <property type="entry name" value="LytB/IspH"/>
</dbReference>
<dbReference type="Proteomes" id="UP000288322">
    <property type="component" value="Unassembled WGS sequence"/>
</dbReference>
<comment type="pathway">
    <text evidence="5">Isoprenoid biosynthesis; dimethylallyl diphosphate biosynthesis; dimethylallyl diphosphate from (2E)-4-hydroxy-3-methylbutenyl diphosphate: step 1/1.</text>
</comment>
<dbReference type="Gene3D" id="3.40.1010.20">
    <property type="entry name" value="4-hydroxy-3-methylbut-2-enyl diphosphate reductase, catalytic domain"/>
    <property type="match status" value="2"/>
</dbReference>
<feature type="binding site" evidence="5">
    <location>
        <position position="232"/>
    </location>
    <ligand>
        <name>(2E)-4-hydroxy-3-methylbut-2-enyl diphosphate</name>
        <dbReference type="ChEBI" id="CHEBI:128753"/>
    </ligand>
</feature>
<feature type="binding site" evidence="5">
    <location>
        <position position="232"/>
    </location>
    <ligand>
        <name>isopentenyl diphosphate</name>
        <dbReference type="ChEBI" id="CHEBI:128769"/>
    </ligand>
</feature>
<accession>A0A432HB74</accession>
<evidence type="ECO:0000256" key="2">
    <source>
        <dbReference type="ARBA" id="ARBA00022723"/>
    </source>
</evidence>
<dbReference type="Pfam" id="PF02401">
    <property type="entry name" value="LYTB"/>
    <property type="match status" value="1"/>
</dbReference>
<comment type="catalytic activity">
    <reaction evidence="5">
        <text>isopentenyl diphosphate + 2 oxidized [2Fe-2S]-[ferredoxin] + H2O = (2E)-4-hydroxy-3-methylbut-2-enyl diphosphate + 2 reduced [2Fe-2S]-[ferredoxin] + 2 H(+)</text>
        <dbReference type="Rhea" id="RHEA:24488"/>
        <dbReference type="Rhea" id="RHEA-COMP:10000"/>
        <dbReference type="Rhea" id="RHEA-COMP:10001"/>
        <dbReference type="ChEBI" id="CHEBI:15377"/>
        <dbReference type="ChEBI" id="CHEBI:15378"/>
        <dbReference type="ChEBI" id="CHEBI:33737"/>
        <dbReference type="ChEBI" id="CHEBI:33738"/>
        <dbReference type="ChEBI" id="CHEBI:128753"/>
        <dbReference type="ChEBI" id="CHEBI:128769"/>
        <dbReference type="EC" id="1.17.7.4"/>
    </reaction>
</comment>
<dbReference type="HAMAP" id="MF_00191">
    <property type="entry name" value="IspH"/>
    <property type="match status" value="1"/>
</dbReference>
<dbReference type="GO" id="GO:0051539">
    <property type="term" value="F:4 iron, 4 sulfur cluster binding"/>
    <property type="evidence" value="ECO:0007669"/>
    <property type="project" value="UniProtKB-UniRule"/>
</dbReference>
<dbReference type="NCBIfam" id="TIGR00216">
    <property type="entry name" value="ispH_lytB"/>
    <property type="match status" value="1"/>
</dbReference>
<feature type="binding site" evidence="5">
    <location>
        <position position="233"/>
    </location>
    <ligand>
        <name>isopentenyl diphosphate</name>
        <dbReference type="ChEBI" id="CHEBI:128769"/>
    </ligand>
</feature>
<dbReference type="GO" id="GO:0016114">
    <property type="term" value="P:terpenoid biosynthetic process"/>
    <property type="evidence" value="ECO:0007669"/>
    <property type="project" value="UniProtKB-UniRule"/>
</dbReference>
<feature type="active site" description="Proton donor" evidence="5">
    <location>
        <position position="135"/>
    </location>
</feature>
<proteinExistence type="inferred from homology"/>
<feature type="binding site" evidence="5">
    <location>
        <position position="83"/>
    </location>
    <ligand>
        <name>(2E)-4-hydroxy-3-methylbut-2-enyl diphosphate</name>
        <dbReference type="ChEBI" id="CHEBI:128753"/>
    </ligand>
</feature>
<dbReference type="UniPathway" id="UPA00059">
    <property type="reaction ID" value="UER00105"/>
</dbReference>
<dbReference type="CDD" id="cd13944">
    <property type="entry name" value="lytB_ispH"/>
    <property type="match status" value="1"/>
</dbReference>
<dbReference type="GO" id="GO:0051745">
    <property type="term" value="F:4-hydroxy-3-methylbut-2-enyl diphosphate reductase activity"/>
    <property type="evidence" value="ECO:0007669"/>
    <property type="project" value="UniProtKB-UniRule"/>
</dbReference>
<name>A0A432HB74_9DELT</name>
<reference evidence="6 7" key="1">
    <citation type="submission" date="2018-06" db="EMBL/GenBank/DDBJ databases">
        <title>Combined omics and stable isotope probing to characterize newly discovered Mariana Back-Arc vent microbial communities.</title>
        <authorList>
            <person name="Trembath-Reichert E."/>
            <person name="Huber J.A."/>
        </authorList>
    </citation>
    <scope>NUCLEOTIDE SEQUENCE [LARGE SCALE GENOMIC DNA]</scope>
    <source>
        <strain evidence="6">MAG 151</strain>
    </source>
</reference>
<feature type="binding site" evidence="5">
    <location>
        <position position="21"/>
    </location>
    <ligand>
        <name>[4Fe-4S] cluster</name>
        <dbReference type="ChEBI" id="CHEBI:49883"/>
    </ligand>
</feature>
<dbReference type="PANTHER" id="PTHR30426:SF0">
    <property type="entry name" value="4-HYDROXY-3-METHYLBUT-2-ENYL DIPHOSPHATE REDUCTASE"/>
    <property type="match status" value="1"/>
</dbReference>
<evidence type="ECO:0000256" key="5">
    <source>
        <dbReference type="HAMAP-Rule" id="MF_00191"/>
    </source>
</evidence>
<keyword evidence="5" id="KW-0414">Isoprene biosynthesis</keyword>
<dbReference type="PANTHER" id="PTHR30426">
    <property type="entry name" value="4-HYDROXY-3-METHYLBUT-2-ENYL DIPHOSPHATE REDUCTASE"/>
    <property type="match status" value="1"/>
</dbReference>
<organism evidence="6 7">
    <name type="scientific">SAR324 cluster bacterium</name>
    <dbReference type="NCBI Taxonomy" id="2024889"/>
    <lineage>
        <taxon>Bacteria</taxon>
        <taxon>Deltaproteobacteria</taxon>
        <taxon>SAR324 cluster</taxon>
    </lineage>
</organism>
<feature type="binding site" evidence="5">
    <location>
        <position position="203"/>
    </location>
    <ligand>
        <name>[4Fe-4S] cluster</name>
        <dbReference type="ChEBI" id="CHEBI:49883"/>
    </ligand>
</feature>
<comment type="caution">
    <text evidence="6">The sequence shown here is derived from an EMBL/GenBank/DDBJ whole genome shotgun (WGS) entry which is preliminary data.</text>
</comment>
<feature type="binding site" evidence="5">
    <location>
        <position position="275"/>
    </location>
    <ligand>
        <name>(2E)-4-hydroxy-3-methylbut-2-enyl diphosphate</name>
        <dbReference type="ChEBI" id="CHEBI:128753"/>
    </ligand>
</feature>
<gene>
    <name evidence="5" type="primary">ispH</name>
    <name evidence="6" type="ORF">DSY93_00710</name>
</gene>
<comment type="function">
    <text evidence="5">Catalyzes the conversion of 1-hydroxy-2-methyl-2-(E)-butenyl 4-diphosphate (HMBPP) into a mixture of isopentenyl diphosphate (IPP) and dimethylallyl diphosphate (DMAPP). Acts in the terminal step of the DOXP/MEP pathway for isoprenoid precursor biosynthesis.</text>
</comment>
<feature type="binding site" evidence="5">
    <location>
        <position position="50"/>
    </location>
    <ligand>
        <name>isopentenyl diphosphate</name>
        <dbReference type="ChEBI" id="CHEBI:128769"/>
    </ligand>
</feature>
<feature type="binding site" evidence="5">
    <location>
        <position position="231"/>
    </location>
    <ligand>
        <name>dimethylallyl diphosphate</name>
        <dbReference type="ChEBI" id="CHEBI:57623"/>
    </ligand>
</feature>
<feature type="binding site" evidence="5">
    <location>
        <position position="133"/>
    </location>
    <ligand>
        <name>(2E)-4-hydroxy-3-methylbut-2-enyl diphosphate</name>
        <dbReference type="ChEBI" id="CHEBI:128753"/>
    </ligand>
</feature>
<keyword evidence="1 5" id="KW-0004">4Fe-4S</keyword>
<evidence type="ECO:0000313" key="6">
    <source>
        <dbReference type="EMBL" id="RTZ92860.1"/>
    </source>
</evidence>
<dbReference type="GO" id="GO:0050992">
    <property type="term" value="P:dimethylallyl diphosphate biosynthetic process"/>
    <property type="evidence" value="ECO:0007669"/>
    <property type="project" value="UniProtKB-UniRule"/>
</dbReference>
<dbReference type="EC" id="1.17.7.4" evidence="5"/>
<comment type="cofactor">
    <cofactor evidence="5">
        <name>[4Fe-4S] cluster</name>
        <dbReference type="ChEBI" id="CHEBI:49883"/>
    </cofactor>
    <text evidence="5">Binds 1 [4Fe-4S] cluster per subunit.</text>
</comment>
<evidence type="ECO:0000313" key="7">
    <source>
        <dbReference type="Proteomes" id="UP000288322"/>
    </source>
</evidence>
<feature type="binding site" evidence="5">
    <location>
        <position position="173"/>
    </location>
    <ligand>
        <name>(2E)-4-hydroxy-3-methylbut-2-enyl diphosphate</name>
        <dbReference type="ChEBI" id="CHEBI:128753"/>
    </ligand>
</feature>
<feature type="binding site" evidence="5">
    <location>
        <position position="83"/>
    </location>
    <ligand>
        <name>dimethylallyl diphosphate</name>
        <dbReference type="ChEBI" id="CHEBI:57623"/>
    </ligand>
</feature>
<keyword evidence="3 5" id="KW-0408">Iron</keyword>
<dbReference type="GO" id="GO:0019288">
    <property type="term" value="P:isopentenyl diphosphate biosynthetic process, methylerythritol 4-phosphate pathway"/>
    <property type="evidence" value="ECO:0007669"/>
    <property type="project" value="UniProtKB-UniRule"/>
</dbReference>
<evidence type="ECO:0000256" key="3">
    <source>
        <dbReference type="ARBA" id="ARBA00023004"/>
    </source>
</evidence>
<feature type="binding site" evidence="5">
    <location>
        <position position="233"/>
    </location>
    <ligand>
        <name>dimethylallyl diphosphate</name>
        <dbReference type="ChEBI" id="CHEBI:57623"/>
    </ligand>
</feature>
<feature type="binding site" evidence="5">
    <location>
        <position position="275"/>
    </location>
    <ligand>
        <name>dimethylallyl diphosphate</name>
        <dbReference type="ChEBI" id="CHEBI:57623"/>
    </ligand>
</feature>
<dbReference type="NCBIfam" id="NF002190">
    <property type="entry name" value="PRK01045.1-4"/>
    <property type="match status" value="1"/>
</dbReference>
<dbReference type="NCBIfam" id="NF002188">
    <property type="entry name" value="PRK01045.1-2"/>
    <property type="match status" value="1"/>
</dbReference>
<keyword evidence="2 5" id="KW-0479">Metal-binding</keyword>
<evidence type="ECO:0000256" key="1">
    <source>
        <dbReference type="ARBA" id="ARBA00022485"/>
    </source>
</evidence>
<feature type="binding site" evidence="5">
    <location>
        <position position="233"/>
    </location>
    <ligand>
        <name>(2E)-4-hydroxy-3-methylbut-2-enyl diphosphate</name>
        <dbReference type="ChEBI" id="CHEBI:128753"/>
    </ligand>
</feature>